<keyword evidence="1" id="KW-1133">Transmembrane helix</keyword>
<dbReference type="AlphaFoldDB" id="X1T0K2"/>
<name>X1T0K2_9ZZZZ</name>
<reference evidence="2" key="1">
    <citation type="journal article" date="2014" name="Front. Microbiol.">
        <title>High frequency of phylogenetically diverse reductive dehalogenase-homologous genes in deep subseafloor sedimentary metagenomes.</title>
        <authorList>
            <person name="Kawai M."/>
            <person name="Futagami T."/>
            <person name="Toyoda A."/>
            <person name="Takaki Y."/>
            <person name="Nishi S."/>
            <person name="Hori S."/>
            <person name="Arai W."/>
            <person name="Tsubouchi T."/>
            <person name="Morono Y."/>
            <person name="Uchiyama I."/>
            <person name="Ito T."/>
            <person name="Fujiyama A."/>
            <person name="Inagaki F."/>
            <person name="Takami H."/>
        </authorList>
    </citation>
    <scope>NUCLEOTIDE SEQUENCE</scope>
    <source>
        <strain evidence="2">Expedition CK06-06</strain>
    </source>
</reference>
<dbReference type="EMBL" id="BARW01014155">
    <property type="protein sequence ID" value="GAI73579.1"/>
    <property type="molecule type" value="Genomic_DNA"/>
</dbReference>
<feature type="transmembrane region" description="Helical" evidence="1">
    <location>
        <begin position="12"/>
        <end position="31"/>
    </location>
</feature>
<keyword evidence="1" id="KW-0472">Membrane</keyword>
<accession>X1T0K2</accession>
<evidence type="ECO:0000256" key="1">
    <source>
        <dbReference type="SAM" id="Phobius"/>
    </source>
</evidence>
<keyword evidence="1" id="KW-0812">Transmembrane</keyword>
<sequence>LLEEKFNRDLEKIPVLVLESGGIFLFVLVAAT</sequence>
<evidence type="ECO:0000313" key="2">
    <source>
        <dbReference type="EMBL" id="GAI73579.1"/>
    </source>
</evidence>
<comment type="caution">
    <text evidence="2">The sequence shown here is derived from an EMBL/GenBank/DDBJ whole genome shotgun (WGS) entry which is preliminary data.</text>
</comment>
<feature type="non-terminal residue" evidence="2">
    <location>
        <position position="1"/>
    </location>
</feature>
<gene>
    <name evidence="2" type="ORF">S12H4_25338</name>
</gene>
<proteinExistence type="predicted"/>
<protein>
    <submittedName>
        <fullName evidence="2">Uncharacterized protein</fullName>
    </submittedName>
</protein>
<organism evidence="2">
    <name type="scientific">marine sediment metagenome</name>
    <dbReference type="NCBI Taxonomy" id="412755"/>
    <lineage>
        <taxon>unclassified sequences</taxon>
        <taxon>metagenomes</taxon>
        <taxon>ecological metagenomes</taxon>
    </lineage>
</organism>